<dbReference type="Proteomes" id="UP000199372">
    <property type="component" value="Unassembled WGS sequence"/>
</dbReference>
<keyword evidence="3" id="KW-1185">Reference proteome</keyword>
<reference evidence="3" key="1">
    <citation type="submission" date="2016-10" db="EMBL/GenBank/DDBJ databases">
        <authorList>
            <person name="Varghese N."/>
            <person name="Submissions S."/>
        </authorList>
    </citation>
    <scope>NUCLEOTIDE SEQUENCE [LARGE SCALE GENOMIC DNA]</scope>
    <source>
        <strain evidence="3">DSM 26893</strain>
    </source>
</reference>
<evidence type="ECO:0000313" key="2">
    <source>
        <dbReference type="EMBL" id="SEN64530.1"/>
    </source>
</evidence>
<dbReference type="EMBL" id="FOCM01000005">
    <property type="protein sequence ID" value="SEN64530.1"/>
    <property type="molecule type" value="Genomic_DNA"/>
</dbReference>
<protein>
    <submittedName>
        <fullName evidence="2">Uncharacterized protein</fullName>
    </submittedName>
</protein>
<name>A0A1H8I6S9_9RHOB</name>
<gene>
    <name evidence="2" type="ORF">SAMN04488011_105135</name>
</gene>
<proteinExistence type="predicted"/>
<dbReference type="AlphaFoldDB" id="A0A1H8I6S9"/>
<feature type="compositionally biased region" description="Acidic residues" evidence="1">
    <location>
        <begin position="181"/>
        <end position="201"/>
    </location>
</feature>
<accession>A0A1H8I6S9</accession>
<evidence type="ECO:0000313" key="3">
    <source>
        <dbReference type="Proteomes" id="UP000199372"/>
    </source>
</evidence>
<feature type="compositionally biased region" description="Low complexity" evidence="1">
    <location>
        <begin position="212"/>
        <end position="256"/>
    </location>
</feature>
<organism evidence="2 3">
    <name type="scientific">Palleronia pelagia</name>
    <dbReference type="NCBI Taxonomy" id="387096"/>
    <lineage>
        <taxon>Bacteria</taxon>
        <taxon>Pseudomonadati</taxon>
        <taxon>Pseudomonadota</taxon>
        <taxon>Alphaproteobacteria</taxon>
        <taxon>Rhodobacterales</taxon>
        <taxon>Roseobacteraceae</taxon>
        <taxon>Palleronia</taxon>
    </lineage>
</organism>
<feature type="region of interest" description="Disordered" evidence="1">
    <location>
        <begin position="150"/>
        <end position="265"/>
    </location>
</feature>
<sequence length="265" mass="27297">MTDTSRSMTFTIEGEVPVQITIHEDGTGGLVFTLLVDESGGTIGDLNGLFFDFGDPALVDGLLADGAEVTNTDFEYDGVDNLGGGVNIKGDLVNDTDLFDAGVRLGTSGMAKDDLQTATFTLTHETEDLTLEDVALMDFAVRLTSTGEIDGSRDGSLKLGGTSPEAPADDSGVGDGGGDYGGDDTLPDDPDTFPDFPDDGGDLGAGDEFLYDDGGVLDAGDPLLDGPGDDGLLQPPSDDPLLSDPALSDPPLDDGGTYFEDISIL</sequence>
<evidence type="ECO:0000256" key="1">
    <source>
        <dbReference type="SAM" id="MobiDB-lite"/>
    </source>
</evidence>